<dbReference type="OrthoDB" id="3215466at2"/>
<keyword evidence="2" id="KW-1185">Reference proteome</keyword>
<dbReference type="AlphaFoldDB" id="A0A024GY19"/>
<protein>
    <submittedName>
        <fullName evidence="1">Uncharacterized protein Rv0525</fullName>
    </submittedName>
</protein>
<dbReference type="SMART" id="SM00855">
    <property type="entry name" value="PGAM"/>
    <property type="match status" value="1"/>
</dbReference>
<dbReference type="CDD" id="cd07067">
    <property type="entry name" value="HP_PGM_like"/>
    <property type="match status" value="1"/>
</dbReference>
<sequence length="226" mass="25184">MPQATVHLLRHGEVHNPDGVLYGRLPEFHLSELGQEMARMLAEHFRQRAAGGARITYLAASPLDRAQETARPTSEALQLRIHTDERIIEAENYFEGMKVTKAELRRPKHWPRLVNPLRPSWGEPYKQQAARVMAAVQEARLRAIELADGEFGTDGPEAIMVSHQLPIWATRLSAEGKPLWHDPRKRECTLTSITSLVFDDDGALVRVMYSEPAASLLPGAASTPGA</sequence>
<dbReference type="PANTHER" id="PTHR48100:SF51">
    <property type="entry name" value="PHOSPHOGLYCERATE MUTASE"/>
    <property type="match status" value="1"/>
</dbReference>
<dbReference type="InterPro" id="IPR029033">
    <property type="entry name" value="His_PPase_superfam"/>
</dbReference>
<dbReference type="Gene3D" id="3.40.50.1240">
    <property type="entry name" value="Phosphoglycerate mutase-like"/>
    <property type="match status" value="1"/>
</dbReference>
<evidence type="ECO:0000313" key="2">
    <source>
        <dbReference type="Proteomes" id="UP000035722"/>
    </source>
</evidence>
<dbReference type="PANTHER" id="PTHR48100">
    <property type="entry name" value="BROAD-SPECIFICITY PHOSPHATASE YOR283W-RELATED"/>
    <property type="match status" value="1"/>
</dbReference>
<proteinExistence type="predicted"/>
<dbReference type="STRING" id="861266.ARTSIC4J27_790"/>
<dbReference type="Proteomes" id="UP000035722">
    <property type="component" value="Unassembled WGS sequence"/>
</dbReference>
<dbReference type="SUPFAM" id="SSF53254">
    <property type="entry name" value="Phosphoglycerate mutase-like"/>
    <property type="match status" value="1"/>
</dbReference>
<dbReference type="GO" id="GO:0016791">
    <property type="term" value="F:phosphatase activity"/>
    <property type="evidence" value="ECO:0007669"/>
    <property type="project" value="TreeGrafter"/>
</dbReference>
<dbReference type="RefSeq" id="WP_050053886.1">
    <property type="nucleotide sequence ID" value="NZ_CAQI01000029.1"/>
</dbReference>
<dbReference type="InterPro" id="IPR013078">
    <property type="entry name" value="His_Pase_superF_clade-1"/>
</dbReference>
<evidence type="ECO:0000313" key="1">
    <source>
        <dbReference type="EMBL" id="CCQ44860.1"/>
    </source>
</evidence>
<dbReference type="InterPro" id="IPR050275">
    <property type="entry name" value="PGM_Phosphatase"/>
</dbReference>
<organism evidence="1 2">
    <name type="scientific">Pseudarthrobacter siccitolerans</name>
    <dbReference type="NCBI Taxonomy" id="861266"/>
    <lineage>
        <taxon>Bacteria</taxon>
        <taxon>Bacillati</taxon>
        <taxon>Actinomycetota</taxon>
        <taxon>Actinomycetes</taxon>
        <taxon>Micrococcales</taxon>
        <taxon>Micrococcaceae</taxon>
        <taxon>Pseudarthrobacter</taxon>
    </lineage>
</organism>
<comment type="caution">
    <text evidence="1">The sequence shown here is derived from an EMBL/GenBank/DDBJ whole genome shotgun (WGS) entry which is preliminary data.</text>
</comment>
<dbReference type="EMBL" id="CAQI01000029">
    <property type="protein sequence ID" value="CCQ44860.1"/>
    <property type="molecule type" value="Genomic_DNA"/>
</dbReference>
<accession>A0A024GY19</accession>
<gene>
    <name evidence="1" type="ORF">ARTSIC4J27_790</name>
</gene>
<dbReference type="GO" id="GO:0005737">
    <property type="term" value="C:cytoplasm"/>
    <property type="evidence" value="ECO:0007669"/>
    <property type="project" value="TreeGrafter"/>
</dbReference>
<name>A0A024GY19_9MICC</name>
<dbReference type="Pfam" id="PF00300">
    <property type="entry name" value="His_Phos_1"/>
    <property type="match status" value="1"/>
</dbReference>
<reference evidence="2" key="1">
    <citation type="journal article" date="2014" name="Genome Announc.">
        <title>Genome Sequence of Arthrobacter siccitolerans 4J27, a Xeroprotectant-Producing Desiccation-Tolerant Microorganism.</title>
        <authorList>
            <person name="Manzanera M."/>
            <person name="Santa-Cruz-Calvo L."/>
            <person name="Vilchez J.I."/>
            <person name="Garcia-Fontana C."/>
            <person name="Silva-Castro G.A."/>
            <person name="Calvo C."/>
            <person name="Gonzalez-Lopez J."/>
        </authorList>
    </citation>
    <scope>NUCLEOTIDE SEQUENCE [LARGE SCALE GENOMIC DNA]</scope>
    <source>
        <strain evidence="2">4J27</strain>
    </source>
</reference>